<evidence type="ECO:0000256" key="3">
    <source>
        <dbReference type="SAM" id="MobiDB-lite"/>
    </source>
</evidence>
<reference evidence="6 7" key="1">
    <citation type="journal article" date="2013" name="BMC Genomics">
        <title>Comparative genomics of parasitic silkworm microsporidia reveal an association between genome expansion and host adaptation.</title>
        <authorList>
            <person name="Pan G."/>
            <person name="Xu J."/>
            <person name="Li T."/>
            <person name="Xia Q."/>
            <person name="Liu S.L."/>
            <person name="Zhang G."/>
            <person name="Li S."/>
            <person name="Li C."/>
            <person name="Liu H."/>
            <person name="Yang L."/>
            <person name="Liu T."/>
            <person name="Zhang X."/>
            <person name="Wu Z."/>
            <person name="Fan W."/>
            <person name="Dang X."/>
            <person name="Xiang H."/>
            <person name="Tao M."/>
            <person name="Li Y."/>
            <person name="Hu J."/>
            <person name="Li Z."/>
            <person name="Lin L."/>
            <person name="Luo J."/>
            <person name="Geng L."/>
            <person name="Wang L."/>
            <person name="Long M."/>
            <person name="Wan Y."/>
            <person name="He N."/>
            <person name="Zhang Z."/>
            <person name="Lu C."/>
            <person name="Keeling P.J."/>
            <person name="Wang J."/>
            <person name="Xiang Z."/>
            <person name="Zhou Z."/>
        </authorList>
    </citation>
    <scope>NUCLEOTIDE SEQUENCE [LARGE SCALE GENOMIC DNA]</scope>
    <source>
        <strain evidence="7">CQ1 / CVCC 102059</strain>
    </source>
</reference>
<evidence type="ECO:0000256" key="2">
    <source>
        <dbReference type="ARBA" id="ARBA00022801"/>
    </source>
</evidence>
<dbReference type="VEuPathDB" id="MicrosporidiaDB:NBO_65g0010"/>
<dbReference type="EMBL" id="KB908973">
    <property type="protein sequence ID" value="EOB13606.1"/>
    <property type="molecule type" value="Genomic_DNA"/>
</dbReference>
<proteinExistence type="predicted"/>
<dbReference type="Pfam" id="PF00752">
    <property type="entry name" value="XPG_N"/>
    <property type="match status" value="1"/>
</dbReference>
<feature type="domain" description="XPG-I" evidence="4">
    <location>
        <begin position="413"/>
        <end position="481"/>
    </location>
</feature>
<evidence type="ECO:0000259" key="5">
    <source>
        <dbReference type="SMART" id="SM00485"/>
    </source>
</evidence>
<dbReference type="GO" id="GO:0006281">
    <property type="term" value="P:DNA repair"/>
    <property type="evidence" value="ECO:0007669"/>
    <property type="project" value="UniProtKB-ARBA"/>
</dbReference>
<dbReference type="InterPro" id="IPR006085">
    <property type="entry name" value="XPG_DNA_repair_N"/>
</dbReference>
<dbReference type="SMART" id="SM00484">
    <property type="entry name" value="XPGI"/>
    <property type="match status" value="1"/>
</dbReference>
<feature type="compositionally biased region" description="Basic and acidic residues" evidence="3">
    <location>
        <begin position="346"/>
        <end position="358"/>
    </location>
</feature>
<dbReference type="PANTHER" id="PTHR11081">
    <property type="entry name" value="FLAP ENDONUCLEASE FAMILY MEMBER"/>
    <property type="match status" value="1"/>
</dbReference>
<organism evidence="6 7">
    <name type="scientific">Nosema bombycis (strain CQ1 / CVCC 102059)</name>
    <name type="common">Microsporidian parasite</name>
    <name type="synonym">Pebrine of silkworm</name>
    <dbReference type="NCBI Taxonomy" id="578461"/>
    <lineage>
        <taxon>Eukaryota</taxon>
        <taxon>Fungi</taxon>
        <taxon>Fungi incertae sedis</taxon>
        <taxon>Microsporidia</taxon>
        <taxon>Nosematidae</taxon>
        <taxon>Nosema</taxon>
    </lineage>
</organism>
<keyword evidence="1" id="KW-0540">Nuclease</keyword>
<dbReference type="HOGENOM" id="CLU_027593_0_0_1"/>
<dbReference type="OMA" id="LEECHTA"/>
<dbReference type="PRINTS" id="PR00853">
    <property type="entry name" value="XPGRADSUPER"/>
</dbReference>
<gene>
    <name evidence="6" type="primary">RAD13</name>
    <name evidence="6" type="ORF">NBO_65g0010</name>
</gene>
<dbReference type="Gene3D" id="1.10.150.20">
    <property type="entry name" value="5' to 3' exonuclease, C-terminal subdomain"/>
    <property type="match status" value="1"/>
</dbReference>
<accession>R0KS62</accession>
<dbReference type="Pfam" id="PF00867">
    <property type="entry name" value="XPG_I"/>
    <property type="match status" value="1"/>
</dbReference>
<dbReference type="STRING" id="578461.R0KS62"/>
<evidence type="ECO:0000313" key="7">
    <source>
        <dbReference type="Proteomes" id="UP000016927"/>
    </source>
</evidence>
<keyword evidence="7" id="KW-1185">Reference proteome</keyword>
<evidence type="ECO:0000313" key="6">
    <source>
        <dbReference type="EMBL" id="EOB13606.1"/>
    </source>
</evidence>
<dbReference type="SUPFAM" id="SSF47807">
    <property type="entry name" value="5' to 3' exonuclease, C-terminal subdomain"/>
    <property type="match status" value="1"/>
</dbReference>
<dbReference type="InterPro" id="IPR006084">
    <property type="entry name" value="XPG/Rad2"/>
</dbReference>
<dbReference type="PANTHER" id="PTHR11081:SF59">
    <property type="entry name" value="FI23547P1"/>
    <property type="match status" value="1"/>
</dbReference>
<protein>
    <submittedName>
        <fullName evidence="6">DNA-repair protein rad13</fullName>
    </submittedName>
</protein>
<evidence type="ECO:0000256" key="1">
    <source>
        <dbReference type="ARBA" id="ARBA00022722"/>
    </source>
</evidence>
<dbReference type="SUPFAM" id="SSF88723">
    <property type="entry name" value="PIN domain-like"/>
    <property type="match status" value="1"/>
</dbReference>
<dbReference type="OrthoDB" id="31113at2759"/>
<feature type="domain" description="XPG N-terminal" evidence="5">
    <location>
        <begin position="7"/>
        <end position="93"/>
    </location>
</feature>
<dbReference type="Gene3D" id="3.40.50.1010">
    <property type="entry name" value="5'-nuclease"/>
    <property type="match status" value="2"/>
</dbReference>
<name>R0KS62_NOSB1</name>
<keyword evidence="2" id="KW-0378">Hydrolase</keyword>
<dbReference type="InterPro" id="IPR036279">
    <property type="entry name" value="5-3_exonuclease_C_sf"/>
</dbReference>
<evidence type="ECO:0000259" key="4">
    <source>
        <dbReference type="SMART" id="SM00484"/>
    </source>
</evidence>
<dbReference type="Proteomes" id="UP000016927">
    <property type="component" value="Unassembled WGS sequence"/>
</dbReference>
<dbReference type="InterPro" id="IPR006086">
    <property type="entry name" value="XPG-I_dom"/>
</dbReference>
<feature type="region of interest" description="Disordered" evidence="3">
    <location>
        <begin position="346"/>
        <end position="377"/>
    </location>
</feature>
<dbReference type="InterPro" id="IPR029060">
    <property type="entry name" value="PIN-like_dom_sf"/>
</dbReference>
<dbReference type="GO" id="GO:0017108">
    <property type="term" value="F:5'-flap endonuclease activity"/>
    <property type="evidence" value="ECO:0007669"/>
    <property type="project" value="TreeGrafter"/>
</dbReference>
<dbReference type="AlphaFoldDB" id="R0KS62"/>
<sequence>MQKFKPMGVKGLWGMLQEAAEVEIPENKTLAIDVSIWIHYYKDMQEKDIIYNVSKRIIKLLYHNIKPVFIFDGTPNEMKRKVLIERKKLNNTKLIKDIVENRICKKCKKSIRTCRHGGMLNEKIRNDLENQIRVKLESHDERWGEDYKQDIELNVYHKPARYKQNKVVIDETLINDIVKSNKLTTKQKLKMLLKMREKRKEQLGYNDDTLTDFSDSQLVNIKKRNLISFYIRKLEKEKSSSKVQSNCYKEFTFKKDEKQTIQEINNKHIDSEVDTVEGESLDRLFSSDEESKSEEEIIDEQPSSNLDRLFNLCSSQLQDKVNNLDNDDHENNVLCFEPSSEIIDISKDKNPDCVNRPDLDEDSSSSSSQEINVENRDEEISFESIQRKNITFEDNETIYDFTNVQLIFKKTIEIFNLPYLVPPGEADSQCGYLSAQGIVDGVVTEDNDVLSYGGVVYRNFFRKNKHIEKFTPHKILENCKFSQIDLINISYVLGSDYTIGINGIGAKKVVDYIKSEDFLNFDIKKYQEIYLKPVIDKHYKPKFNVIDLRKVIKYYKHKDIESDKINELIFYITNIKK</sequence>
<dbReference type="SMART" id="SM00485">
    <property type="entry name" value="XPGN"/>
    <property type="match status" value="1"/>
</dbReference>
<dbReference type="CDD" id="cd09900">
    <property type="entry name" value="H3TH_XPG-like"/>
    <property type="match status" value="1"/>
</dbReference>